<dbReference type="KEGG" id="rch:RUM_11390"/>
<accession>D4LCE2</accession>
<organism evidence="4 5">
    <name type="scientific">Ruminococcus champanellensis (strain DSM 18848 / JCM 17042 / KCTC 15320 / 18P13)</name>
    <dbReference type="NCBI Taxonomy" id="213810"/>
    <lineage>
        <taxon>Bacteria</taxon>
        <taxon>Bacillati</taxon>
        <taxon>Bacillota</taxon>
        <taxon>Clostridia</taxon>
        <taxon>Eubacteriales</taxon>
        <taxon>Oscillospiraceae</taxon>
        <taxon>Ruminococcus</taxon>
    </lineage>
</organism>
<protein>
    <submittedName>
        <fullName evidence="4">Alcohol dehydrogenase, class IV</fullName>
    </submittedName>
</protein>
<dbReference type="PANTHER" id="PTHR11496:SF103">
    <property type="entry name" value="DEHYDROGENASE, PUTATIVE-RELATED"/>
    <property type="match status" value="1"/>
</dbReference>
<dbReference type="Gene3D" id="1.20.1090.10">
    <property type="entry name" value="Dehydroquinate synthase-like - alpha domain"/>
    <property type="match status" value="1"/>
</dbReference>
<evidence type="ECO:0000259" key="2">
    <source>
        <dbReference type="Pfam" id="PF00465"/>
    </source>
</evidence>
<dbReference type="STRING" id="213810.RUM_11390"/>
<dbReference type="AlphaFoldDB" id="D4LCE2"/>
<gene>
    <name evidence="4" type="ordered locus">RUM_11390</name>
</gene>
<dbReference type="PATRIC" id="fig|213810.4.peg.1038"/>
<evidence type="ECO:0000313" key="4">
    <source>
        <dbReference type="EMBL" id="CBL17287.1"/>
    </source>
</evidence>
<dbReference type="GO" id="GO:0004022">
    <property type="term" value="F:alcohol dehydrogenase (NAD+) activity"/>
    <property type="evidence" value="ECO:0007669"/>
    <property type="project" value="TreeGrafter"/>
</dbReference>
<dbReference type="SUPFAM" id="SSF56796">
    <property type="entry name" value="Dehydroquinate synthase-like"/>
    <property type="match status" value="1"/>
</dbReference>
<feature type="domain" description="Alcohol dehydrogenase iron-type/glycerol dehydrogenase GldA" evidence="2">
    <location>
        <begin position="9"/>
        <end position="150"/>
    </location>
</feature>
<evidence type="ECO:0000259" key="3">
    <source>
        <dbReference type="Pfam" id="PF25137"/>
    </source>
</evidence>
<name>D4LCE2_RUMC1</name>
<dbReference type="EMBL" id="FP929052">
    <property type="protein sequence ID" value="CBL17287.1"/>
    <property type="molecule type" value="Genomic_DNA"/>
</dbReference>
<dbReference type="Pfam" id="PF00465">
    <property type="entry name" value="Fe-ADH"/>
    <property type="match status" value="1"/>
</dbReference>
<dbReference type="BioCyc" id="RCHA213810:RUM_RS05465-MONOMER"/>
<dbReference type="CDD" id="cd08182">
    <property type="entry name" value="HEPD"/>
    <property type="match status" value="1"/>
</dbReference>
<dbReference type="Pfam" id="PF25137">
    <property type="entry name" value="ADH_Fe_C"/>
    <property type="match status" value="1"/>
</dbReference>
<evidence type="ECO:0000313" key="5">
    <source>
        <dbReference type="Proteomes" id="UP000007054"/>
    </source>
</evidence>
<reference evidence="4" key="2">
    <citation type="submission" date="2010-03" db="EMBL/GenBank/DDBJ databases">
        <authorList>
            <person name="Pajon A."/>
        </authorList>
    </citation>
    <scope>NUCLEOTIDE SEQUENCE</scope>
    <source>
        <strain evidence="4">Type strain: 18P13</strain>
    </source>
</reference>
<dbReference type="OrthoDB" id="9804734at2"/>
<dbReference type="InterPro" id="IPR001670">
    <property type="entry name" value="ADH_Fe/GldA"/>
</dbReference>
<dbReference type="Gene3D" id="3.40.50.1970">
    <property type="match status" value="1"/>
</dbReference>
<keyword evidence="5" id="KW-1185">Reference proteome</keyword>
<dbReference type="InterPro" id="IPR035873">
    <property type="entry name" value="PhpC"/>
</dbReference>
<dbReference type="InterPro" id="IPR056798">
    <property type="entry name" value="ADH_Fe_C"/>
</dbReference>
<proteinExistence type="predicted"/>
<feature type="domain" description="Fe-containing alcohol dehydrogenase-like C-terminal" evidence="3">
    <location>
        <begin position="163"/>
        <end position="303"/>
    </location>
</feature>
<dbReference type="PANTHER" id="PTHR11496">
    <property type="entry name" value="ALCOHOL DEHYDROGENASE"/>
    <property type="match status" value="1"/>
</dbReference>
<dbReference type="GO" id="GO:0017000">
    <property type="term" value="P:antibiotic biosynthetic process"/>
    <property type="evidence" value="ECO:0007669"/>
    <property type="project" value="InterPro"/>
</dbReference>
<keyword evidence="1" id="KW-0560">Oxidoreductase</keyword>
<reference evidence="4" key="1">
    <citation type="submission" date="2010-03" db="EMBL/GenBank/DDBJ databases">
        <title>The genome sequence of Ruminococcus sp. 18P13.</title>
        <authorList>
            <consortium name="metaHIT consortium -- http://www.metahit.eu/"/>
            <person name="Pajon A."/>
            <person name="Turner K."/>
            <person name="Parkhill J."/>
            <person name="Bernalier A."/>
        </authorList>
    </citation>
    <scope>NUCLEOTIDE SEQUENCE [LARGE SCALE GENOMIC DNA]</scope>
    <source>
        <strain evidence="4">Type strain: 18P13</strain>
    </source>
</reference>
<dbReference type="GO" id="GO:0046872">
    <property type="term" value="F:metal ion binding"/>
    <property type="evidence" value="ECO:0007669"/>
    <property type="project" value="InterPro"/>
</dbReference>
<dbReference type="HOGENOM" id="CLU_007207_0_0_9"/>
<evidence type="ECO:0000256" key="1">
    <source>
        <dbReference type="ARBA" id="ARBA00023002"/>
    </source>
</evidence>
<dbReference type="InterPro" id="IPR039697">
    <property type="entry name" value="Alcohol_dehydrogenase_Fe"/>
</dbReference>
<dbReference type="Proteomes" id="UP000007054">
    <property type="component" value="Chromosome"/>
</dbReference>
<sequence length="349" mass="37455">MQELIVPGNAYAGLDAYLEQHQITRLFLVCGNSIAQFPLWDHLTALEQRRNIRIFRFSDFHPNPDLSSVQLGAAQYIARACSGIAAVGGGSAIDVAKCIWREIGTPDTPLLAIPTTAGSGSEATSFAVIYKNGVKQSVGNCLPNAAMLDPTLLRTLPLYQRKATLLDALCHGIESCWSMHTTPESRAYSVRAIRQVLEHAEGYLTNQDAGNAGMLQAANLAGKAIHIAKTTAAHAMCYRLTTLFGIAHGHAAALCLSALFPELLRHSLPEQTSAALREIAAAMDCPNGTTAAQKFASFLQALHLPGLSREIPITPKVLAASVDPDRLANTPIPLGTTDLCRLYEQILHA</sequence>